<evidence type="ECO:0000313" key="2">
    <source>
        <dbReference type="EMBL" id="AQK98296.1"/>
    </source>
</evidence>
<sequence length="71" mass="7621">MFTTLESLKKKGNKNRADGPSSSKNHGAGPALQQSRNCLKGGLLGSRAAHYCLASFTADDWLDNRIWGPSS</sequence>
<dbReference type="AlphaFoldDB" id="A0A1D6G4T4"/>
<organism evidence="2">
    <name type="scientific">Zea mays</name>
    <name type="common">Maize</name>
    <dbReference type="NCBI Taxonomy" id="4577"/>
    <lineage>
        <taxon>Eukaryota</taxon>
        <taxon>Viridiplantae</taxon>
        <taxon>Streptophyta</taxon>
        <taxon>Embryophyta</taxon>
        <taxon>Tracheophyta</taxon>
        <taxon>Spermatophyta</taxon>
        <taxon>Magnoliopsida</taxon>
        <taxon>Liliopsida</taxon>
        <taxon>Poales</taxon>
        <taxon>Poaceae</taxon>
        <taxon>PACMAD clade</taxon>
        <taxon>Panicoideae</taxon>
        <taxon>Andropogonodae</taxon>
        <taxon>Andropogoneae</taxon>
        <taxon>Tripsacinae</taxon>
        <taxon>Zea</taxon>
    </lineage>
</organism>
<accession>A0A1D6G4T4</accession>
<name>A0A1D6G4T4_MAIZE</name>
<gene>
    <name evidence="2" type="ORF">ZEAMMB73_Zm00001d011911</name>
</gene>
<dbReference type="EMBL" id="CM000784">
    <property type="protein sequence ID" value="AQK98296.1"/>
    <property type="molecule type" value="Genomic_DNA"/>
</dbReference>
<proteinExistence type="predicted"/>
<protein>
    <submittedName>
        <fullName evidence="2">Uncharacterized protein</fullName>
    </submittedName>
</protein>
<accession>A0A3L6DSW1</accession>
<evidence type="ECO:0000256" key="1">
    <source>
        <dbReference type="SAM" id="MobiDB-lite"/>
    </source>
</evidence>
<feature type="region of interest" description="Disordered" evidence="1">
    <location>
        <begin position="1"/>
        <end position="34"/>
    </location>
</feature>
<dbReference type="InParanoid" id="A0A1D6G4T4"/>
<reference evidence="2" key="1">
    <citation type="submission" date="2015-12" db="EMBL/GenBank/DDBJ databases">
        <title>Update maize B73 reference genome by single molecule sequencing technologies.</title>
        <authorList>
            <consortium name="Maize Genome Sequencing Project"/>
            <person name="Ware D."/>
        </authorList>
    </citation>
    <scope>NUCLEOTIDE SEQUENCE</scope>
    <source>
        <tissue evidence="2">Seedling</tissue>
    </source>
</reference>